<accession>A0A0S4R8L8</accession>
<dbReference type="Pfam" id="PF13450">
    <property type="entry name" value="NAD_binding_8"/>
    <property type="match status" value="1"/>
</dbReference>
<name>A0A0S4R8L8_CAMHY</name>
<keyword evidence="2" id="KW-0285">Flavoprotein</keyword>
<dbReference type="GO" id="GO:0033717">
    <property type="term" value="F:gluconate 2-dehydrogenase (acceptor) activity"/>
    <property type="evidence" value="ECO:0007669"/>
    <property type="project" value="UniProtKB-EC"/>
</dbReference>
<evidence type="ECO:0000256" key="4">
    <source>
        <dbReference type="ARBA" id="ARBA00023002"/>
    </source>
</evidence>
<sequence length="125" mass="13899">MIYDVCIIGSGAGASPVAYELSRAGFNVVVLEKGKFYTQGDFSKDELAISRRKMFIPNLKDEYHIVMEKEPNGEVSRYDGTWSFWNGSLVGGSSNLMSGFFHRLKPNDFKLKSIYGEVEGANVAD</sequence>
<gene>
    <name evidence="6" type="ORF">ERS686654_01066</name>
    <name evidence="5" type="ORF">ERS739220_00157</name>
</gene>
<comment type="similarity">
    <text evidence="1">Belongs to the GMC oxidoreductase family.</text>
</comment>
<dbReference type="PANTHER" id="PTHR46056">
    <property type="entry name" value="LONG-CHAIN-ALCOHOL OXIDASE"/>
    <property type="match status" value="1"/>
</dbReference>
<dbReference type="RefSeq" id="WP_339325461.1">
    <property type="nucleotide sequence ID" value="NZ_FAUT01000002.1"/>
</dbReference>
<dbReference type="EC" id="1.1.99.3" evidence="6"/>
<dbReference type="InterPro" id="IPR036188">
    <property type="entry name" value="FAD/NAD-bd_sf"/>
</dbReference>
<dbReference type="EMBL" id="FAVB01000002">
    <property type="protein sequence ID" value="CUU79372.1"/>
    <property type="molecule type" value="Genomic_DNA"/>
</dbReference>
<dbReference type="Proteomes" id="UP000052257">
    <property type="component" value="Unassembled WGS sequence"/>
</dbReference>
<proteinExistence type="inferred from homology"/>
<keyword evidence="4 6" id="KW-0560">Oxidoreductase</keyword>
<evidence type="ECO:0000313" key="8">
    <source>
        <dbReference type="Proteomes" id="UP000052257"/>
    </source>
</evidence>
<dbReference type="PANTHER" id="PTHR46056:SF12">
    <property type="entry name" value="LONG-CHAIN-ALCOHOL OXIDASE"/>
    <property type="match status" value="1"/>
</dbReference>
<dbReference type="AlphaFoldDB" id="A0A0S4R8L8"/>
<dbReference type="EMBL" id="FAUW01000001">
    <property type="protein sequence ID" value="CUU69477.1"/>
    <property type="molecule type" value="Genomic_DNA"/>
</dbReference>
<dbReference type="Gene3D" id="3.50.50.60">
    <property type="entry name" value="FAD/NAD(P)-binding domain"/>
    <property type="match status" value="1"/>
</dbReference>
<accession>A0A9W5ERC0</accession>
<dbReference type="Proteomes" id="UP000052237">
    <property type="component" value="Unassembled WGS sequence"/>
</dbReference>
<evidence type="ECO:0000256" key="1">
    <source>
        <dbReference type="ARBA" id="ARBA00010790"/>
    </source>
</evidence>
<dbReference type="SUPFAM" id="SSF51905">
    <property type="entry name" value="FAD/NAD(P)-binding domain"/>
    <property type="match status" value="1"/>
</dbReference>
<protein>
    <submittedName>
        <fullName evidence="6">GMC oxidoreductase family protein</fullName>
        <ecNumber evidence="6">1.1.99.3</ecNumber>
    </submittedName>
</protein>
<keyword evidence="3" id="KW-0274">FAD</keyword>
<keyword evidence="7" id="KW-1185">Reference proteome</keyword>
<evidence type="ECO:0000313" key="6">
    <source>
        <dbReference type="EMBL" id="CUU79372.1"/>
    </source>
</evidence>
<evidence type="ECO:0000313" key="7">
    <source>
        <dbReference type="Proteomes" id="UP000052237"/>
    </source>
</evidence>
<comment type="caution">
    <text evidence="6">The sequence shown here is derived from an EMBL/GenBank/DDBJ whole genome shotgun (WGS) entry which is preliminary data.</text>
</comment>
<reference evidence="7 8" key="1">
    <citation type="submission" date="2015-11" db="EMBL/GenBank/DDBJ databases">
        <authorList>
            <consortium name="Pathogen Informatics"/>
        </authorList>
    </citation>
    <scope>NUCLEOTIDE SEQUENCE [LARGE SCALE GENOMIC DNA]</scope>
    <source>
        <strain evidence="6 7">006A-0059</strain>
        <strain evidence="5 8">006A-0191</strain>
    </source>
</reference>
<evidence type="ECO:0000313" key="5">
    <source>
        <dbReference type="EMBL" id="CUU69477.1"/>
    </source>
</evidence>
<organism evidence="6 7">
    <name type="scientific">Campylobacter hyointestinalis subsp. hyointestinalis</name>
    <dbReference type="NCBI Taxonomy" id="91352"/>
    <lineage>
        <taxon>Bacteria</taxon>
        <taxon>Pseudomonadati</taxon>
        <taxon>Campylobacterota</taxon>
        <taxon>Epsilonproteobacteria</taxon>
        <taxon>Campylobacterales</taxon>
        <taxon>Campylobacteraceae</taxon>
        <taxon>Campylobacter</taxon>
    </lineage>
</organism>
<evidence type="ECO:0000256" key="2">
    <source>
        <dbReference type="ARBA" id="ARBA00022630"/>
    </source>
</evidence>
<evidence type="ECO:0000256" key="3">
    <source>
        <dbReference type="ARBA" id="ARBA00022827"/>
    </source>
</evidence>